<evidence type="ECO:0000313" key="1">
    <source>
        <dbReference type="EMBL" id="OIJ09984.1"/>
    </source>
</evidence>
<dbReference type="GO" id="GO:0008990">
    <property type="term" value="F:rRNA (guanine-N2-)-methyltransferase activity"/>
    <property type="evidence" value="ECO:0007669"/>
    <property type="project" value="InterPro"/>
</dbReference>
<dbReference type="SUPFAM" id="SSF53335">
    <property type="entry name" value="S-adenosyl-L-methionine-dependent methyltransferases"/>
    <property type="match status" value="1"/>
</dbReference>
<dbReference type="AlphaFoldDB" id="A0A1S2LCD6"/>
<dbReference type="Pfam" id="PF04445">
    <property type="entry name" value="SAM_MT"/>
    <property type="match status" value="1"/>
</dbReference>
<dbReference type="RefSeq" id="WP_071314371.1">
    <property type="nucleotide sequence ID" value="NZ_MLQQ01000042.1"/>
</dbReference>
<keyword evidence="2" id="KW-1185">Reference proteome</keyword>
<comment type="caution">
    <text evidence="1">The sequence shown here is derived from an EMBL/GenBank/DDBJ whole genome shotgun (WGS) entry which is preliminary data.</text>
</comment>
<dbReference type="InterPro" id="IPR007536">
    <property type="entry name" value="16SrRNA_methylTrfase_J"/>
</dbReference>
<reference evidence="1 2" key="1">
    <citation type="submission" date="2016-10" db="EMBL/GenBank/DDBJ databases">
        <title>Draft genome sequences of four alkaliphilic bacteria belonging to the Anaerobacillus genus.</title>
        <authorList>
            <person name="Bassil N.M."/>
            <person name="Lloyd J.R."/>
        </authorList>
    </citation>
    <scope>NUCLEOTIDE SEQUENCE [LARGE SCALE GENOMIC DNA]</scope>
    <source>
        <strain evidence="1 2">DSM 15340</strain>
    </source>
</reference>
<dbReference type="Proteomes" id="UP000180098">
    <property type="component" value="Unassembled WGS sequence"/>
</dbReference>
<organism evidence="1 2">
    <name type="scientific">Anaerobacillus arseniciselenatis</name>
    <dbReference type="NCBI Taxonomy" id="85682"/>
    <lineage>
        <taxon>Bacteria</taxon>
        <taxon>Bacillati</taxon>
        <taxon>Bacillota</taxon>
        <taxon>Bacilli</taxon>
        <taxon>Bacillales</taxon>
        <taxon>Bacillaceae</taxon>
        <taxon>Anaerobacillus</taxon>
    </lineage>
</organism>
<proteinExistence type="predicted"/>
<dbReference type="InterPro" id="IPR029063">
    <property type="entry name" value="SAM-dependent_MTases_sf"/>
</dbReference>
<dbReference type="Gene3D" id="3.40.50.150">
    <property type="entry name" value="Vaccinia Virus protein VP39"/>
    <property type="match status" value="1"/>
</dbReference>
<keyword evidence="1" id="KW-0489">Methyltransferase</keyword>
<dbReference type="EMBL" id="MLQQ01000042">
    <property type="protein sequence ID" value="OIJ09984.1"/>
    <property type="molecule type" value="Genomic_DNA"/>
</dbReference>
<sequence length="257" mass="29864">MIATTSLRTTKQITEKAKRVATELNIPYIDRNDQPIPRLYNVYECDVLVVGSNRLSIYQLGLNEPLFFHPNSAMFRVKRFFRGEIDPFLKVSKLSSEMSIVDCTLGLASDSILSSVVVGKKGHVVGVEGNRFLSYIVRHGLLNWQTGLKEMDEAMRRIDVVEMKNFEYLRSQKDNSFDVVYFDPMFEFQVKKSDGINKIRQFTLSDPLDEETLEEAKRVARQRVVLKDHWKSTRFDRFGFNVFKRPTSKFHYASIEL</sequence>
<evidence type="ECO:0000313" key="2">
    <source>
        <dbReference type="Proteomes" id="UP000180098"/>
    </source>
</evidence>
<accession>A0A1S2LCD6</accession>
<gene>
    <name evidence="1" type="ORF">BKP35_16015</name>
</gene>
<keyword evidence="1" id="KW-0808">Transferase</keyword>
<dbReference type="PANTHER" id="PTHR36112">
    <property type="entry name" value="RIBOSOMAL RNA SMALL SUBUNIT METHYLTRANSFERASE J"/>
    <property type="match status" value="1"/>
</dbReference>
<protein>
    <submittedName>
        <fullName evidence="1">Protein-L-IsoD(D-D) O-methyltransferase</fullName>
    </submittedName>
</protein>
<dbReference type="OrthoDB" id="1653798at2"/>
<dbReference type="PANTHER" id="PTHR36112:SF1">
    <property type="entry name" value="RIBOSOMAL RNA SMALL SUBUNIT METHYLTRANSFERASE J"/>
    <property type="match status" value="1"/>
</dbReference>
<name>A0A1S2LCD6_9BACI</name>